<dbReference type="InterPro" id="IPR000644">
    <property type="entry name" value="CBS_dom"/>
</dbReference>
<evidence type="ECO:0000256" key="2">
    <source>
        <dbReference type="PROSITE-ProRule" id="PRU00703"/>
    </source>
</evidence>
<dbReference type="Gene3D" id="3.10.580.10">
    <property type="entry name" value="CBS-domain"/>
    <property type="match status" value="1"/>
</dbReference>
<name>A0ABT1STP1_9FIRM</name>
<feature type="domain" description="CBS" evidence="3">
    <location>
        <begin position="131"/>
        <end position="185"/>
    </location>
</feature>
<reference evidence="4 5" key="1">
    <citation type="submission" date="2022-06" db="EMBL/GenBank/DDBJ databases">
        <title>Isolation of gut microbiota from human fecal samples.</title>
        <authorList>
            <person name="Pamer E.G."/>
            <person name="Barat B."/>
            <person name="Waligurski E."/>
            <person name="Medina S."/>
            <person name="Paddock L."/>
            <person name="Mostad J."/>
        </authorList>
    </citation>
    <scope>NUCLEOTIDE SEQUENCE [LARGE SCALE GENOMIC DNA]</scope>
    <source>
        <strain evidence="4 5">DFI.1.1</strain>
    </source>
</reference>
<dbReference type="CDD" id="cd04586">
    <property type="entry name" value="CBS_pair_BON_assoc"/>
    <property type="match status" value="1"/>
</dbReference>
<dbReference type="SUPFAM" id="SSF54631">
    <property type="entry name" value="CBS-domain pair"/>
    <property type="match status" value="1"/>
</dbReference>
<feature type="domain" description="CBS" evidence="3">
    <location>
        <begin position="42"/>
        <end position="99"/>
    </location>
</feature>
<organism evidence="4 5">
    <name type="scientific">Megasphaera massiliensis</name>
    <dbReference type="NCBI Taxonomy" id="1232428"/>
    <lineage>
        <taxon>Bacteria</taxon>
        <taxon>Bacillati</taxon>
        <taxon>Bacillota</taxon>
        <taxon>Negativicutes</taxon>
        <taxon>Veillonellales</taxon>
        <taxon>Veillonellaceae</taxon>
        <taxon>Megasphaera</taxon>
    </lineage>
</organism>
<evidence type="ECO:0000256" key="1">
    <source>
        <dbReference type="ARBA" id="ARBA00023122"/>
    </source>
</evidence>
<sequence length="185" mass="21144">MTEEMKKDSLPVEEEAVETAAVETEAVETKAERPAVLVRDVMEKVFVSVTPDTPIRDVFRLFIKHRLLAVPVVDDDSHLIGLISSADLMYRSSKPHLPRLPFMGTKVYTNRICKYVKEFKNLLDQPCKKLMTKDVMIATPRADIEQVAAVMVLEHLKVLPVVDNHRVVGMITRACILKDLYREWK</sequence>
<dbReference type="PANTHER" id="PTHR43080">
    <property type="entry name" value="CBS DOMAIN-CONTAINING PROTEIN CBSX3, MITOCHONDRIAL"/>
    <property type="match status" value="1"/>
</dbReference>
<dbReference type="InterPro" id="IPR051257">
    <property type="entry name" value="Diverse_CBS-Domain"/>
</dbReference>
<evidence type="ECO:0000313" key="5">
    <source>
        <dbReference type="Proteomes" id="UP001206692"/>
    </source>
</evidence>
<proteinExistence type="predicted"/>
<keyword evidence="1 2" id="KW-0129">CBS domain</keyword>
<dbReference type="InterPro" id="IPR046342">
    <property type="entry name" value="CBS_dom_sf"/>
</dbReference>
<dbReference type="Proteomes" id="UP001206692">
    <property type="component" value="Unassembled WGS sequence"/>
</dbReference>
<dbReference type="EMBL" id="JANGEW010000018">
    <property type="protein sequence ID" value="MCQ5343252.1"/>
    <property type="molecule type" value="Genomic_DNA"/>
</dbReference>
<evidence type="ECO:0000259" key="3">
    <source>
        <dbReference type="PROSITE" id="PS51371"/>
    </source>
</evidence>
<dbReference type="SMART" id="SM00116">
    <property type="entry name" value="CBS"/>
    <property type="match status" value="2"/>
</dbReference>
<accession>A0ABT1STP1</accession>
<gene>
    <name evidence="4" type="ORF">NE675_09500</name>
</gene>
<dbReference type="PROSITE" id="PS51371">
    <property type="entry name" value="CBS"/>
    <property type="match status" value="2"/>
</dbReference>
<dbReference type="Pfam" id="PF00571">
    <property type="entry name" value="CBS"/>
    <property type="match status" value="2"/>
</dbReference>
<keyword evidence="5" id="KW-1185">Reference proteome</keyword>
<evidence type="ECO:0000313" key="4">
    <source>
        <dbReference type="EMBL" id="MCQ5343252.1"/>
    </source>
</evidence>
<dbReference type="PANTHER" id="PTHR43080:SF2">
    <property type="entry name" value="CBS DOMAIN-CONTAINING PROTEIN"/>
    <property type="match status" value="1"/>
</dbReference>
<protein>
    <submittedName>
        <fullName evidence="4">CBS domain-containing protein</fullName>
    </submittedName>
</protein>
<comment type="caution">
    <text evidence="4">The sequence shown here is derived from an EMBL/GenBank/DDBJ whole genome shotgun (WGS) entry which is preliminary data.</text>
</comment>
<dbReference type="RefSeq" id="WP_227163212.1">
    <property type="nucleotide sequence ID" value="NZ_JAJCIO010000019.1"/>
</dbReference>